<dbReference type="HAMAP" id="MF_01690">
    <property type="entry name" value="DapE"/>
    <property type="match status" value="1"/>
</dbReference>
<evidence type="ECO:0000256" key="6">
    <source>
        <dbReference type="ARBA" id="ARBA00022605"/>
    </source>
</evidence>
<dbReference type="GO" id="GO:0009014">
    <property type="term" value="F:succinyl-diaminopimelate desuccinylase activity"/>
    <property type="evidence" value="ECO:0007669"/>
    <property type="project" value="UniProtKB-UniRule"/>
</dbReference>
<evidence type="ECO:0000256" key="3">
    <source>
        <dbReference type="ARBA" id="ARBA00011738"/>
    </source>
</evidence>
<dbReference type="PANTHER" id="PTHR43808:SF31">
    <property type="entry name" value="N-ACETYL-L-CITRULLINE DEACETYLASE"/>
    <property type="match status" value="1"/>
</dbReference>
<dbReference type="UniPathway" id="UPA00034">
    <property type="reaction ID" value="UER00021"/>
</dbReference>
<evidence type="ECO:0000256" key="2">
    <source>
        <dbReference type="ARBA" id="ARBA00006746"/>
    </source>
</evidence>
<keyword evidence="7 15" id="KW-0479">Metal-binding</keyword>
<feature type="binding site" evidence="15">
    <location>
        <position position="360"/>
    </location>
    <ligand>
        <name>Zn(2+)</name>
        <dbReference type="ChEBI" id="CHEBI:29105"/>
        <label>2</label>
    </ligand>
</feature>
<comment type="similarity">
    <text evidence="2 15">Belongs to the peptidase M20A family. DapE subfamily.</text>
</comment>
<gene>
    <name evidence="15" type="primary">dapE</name>
    <name evidence="17" type="ORF">BA177_07510</name>
</gene>
<accession>A0A193LF29</accession>
<dbReference type="InterPro" id="IPR002933">
    <property type="entry name" value="Peptidase_M20"/>
</dbReference>
<keyword evidence="10 15" id="KW-0220">Diaminopimelate biosynthesis</keyword>
<dbReference type="GO" id="GO:0019877">
    <property type="term" value="P:diaminopimelate biosynthetic process"/>
    <property type="evidence" value="ECO:0007669"/>
    <property type="project" value="UniProtKB-UniRule"/>
</dbReference>
<comment type="cofactor">
    <cofactor evidence="15">
        <name>Zn(2+)</name>
        <dbReference type="ChEBI" id="CHEBI:29105"/>
    </cofactor>
    <cofactor evidence="15">
        <name>Co(2+)</name>
        <dbReference type="ChEBI" id="CHEBI:48828"/>
    </cofactor>
    <text evidence="15">Binds 2 Zn(2+) or Co(2+) ions per subunit.</text>
</comment>
<dbReference type="Pfam" id="PF07687">
    <property type="entry name" value="M20_dimer"/>
    <property type="match status" value="1"/>
</dbReference>
<dbReference type="Proteomes" id="UP000092695">
    <property type="component" value="Chromosome"/>
</dbReference>
<dbReference type="OrthoDB" id="9809784at2"/>
<evidence type="ECO:0000256" key="9">
    <source>
        <dbReference type="ARBA" id="ARBA00022833"/>
    </source>
</evidence>
<evidence type="ECO:0000256" key="12">
    <source>
        <dbReference type="ARBA" id="ARBA00023285"/>
    </source>
</evidence>
<evidence type="ECO:0000256" key="7">
    <source>
        <dbReference type="ARBA" id="ARBA00022723"/>
    </source>
</evidence>
<dbReference type="Gene3D" id="3.40.630.10">
    <property type="entry name" value="Zn peptidases"/>
    <property type="match status" value="2"/>
</dbReference>
<dbReference type="Pfam" id="PF01546">
    <property type="entry name" value="Peptidase_M20"/>
    <property type="match status" value="1"/>
</dbReference>
<dbReference type="InterPro" id="IPR005941">
    <property type="entry name" value="DapE_proteobac"/>
</dbReference>
<feature type="active site" evidence="15">
    <location>
        <position position="80"/>
    </location>
</feature>
<feature type="binding site" evidence="15">
    <location>
        <position position="111"/>
    </location>
    <ligand>
        <name>Zn(2+)</name>
        <dbReference type="ChEBI" id="CHEBI:29105"/>
        <label>2</label>
    </ligand>
</feature>
<feature type="binding site" evidence="15">
    <location>
        <position position="78"/>
    </location>
    <ligand>
        <name>Zn(2+)</name>
        <dbReference type="ChEBI" id="CHEBI:29105"/>
        <label>1</label>
    </ligand>
</feature>
<organism evidence="17 18">
    <name type="scientific">Woeseia oceani</name>
    <dbReference type="NCBI Taxonomy" id="1548547"/>
    <lineage>
        <taxon>Bacteria</taxon>
        <taxon>Pseudomonadati</taxon>
        <taxon>Pseudomonadota</taxon>
        <taxon>Gammaproteobacteria</taxon>
        <taxon>Woeseiales</taxon>
        <taxon>Woeseiaceae</taxon>
        <taxon>Woeseia</taxon>
    </lineage>
</organism>
<reference evidence="17 18" key="1">
    <citation type="submission" date="2016-06" db="EMBL/GenBank/DDBJ databases">
        <title>Complete genome sequence of a deep-branching marine Gamma Proteobacterium Woeseia oceani type strain XK5.</title>
        <authorList>
            <person name="Mu D."/>
            <person name="Du Z."/>
        </authorList>
    </citation>
    <scope>NUCLEOTIDE SEQUENCE [LARGE SCALE GENOMIC DNA]</scope>
    <source>
        <strain evidence="17 18">XK5</strain>
    </source>
</reference>
<evidence type="ECO:0000256" key="8">
    <source>
        <dbReference type="ARBA" id="ARBA00022801"/>
    </source>
</evidence>
<dbReference type="AlphaFoldDB" id="A0A193LF29"/>
<feature type="active site" description="Proton acceptor" evidence="15">
    <location>
        <position position="145"/>
    </location>
</feature>
<dbReference type="EC" id="3.5.1.18" evidence="4 15"/>
<evidence type="ECO:0000256" key="5">
    <source>
        <dbReference type="ARBA" id="ARBA00022391"/>
    </source>
</evidence>
<dbReference type="CDD" id="cd03891">
    <property type="entry name" value="M20_DapE_proteobac"/>
    <property type="match status" value="1"/>
</dbReference>
<evidence type="ECO:0000256" key="10">
    <source>
        <dbReference type="ARBA" id="ARBA00022915"/>
    </source>
</evidence>
<dbReference type="FunFam" id="3.40.630.10:FF:000005">
    <property type="entry name" value="Succinyl-diaminopimelate desuccinylase"/>
    <property type="match status" value="1"/>
</dbReference>
<feature type="binding site" evidence="15">
    <location>
        <position position="111"/>
    </location>
    <ligand>
        <name>Zn(2+)</name>
        <dbReference type="ChEBI" id="CHEBI:29105"/>
        <label>1</label>
    </ligand>
</feature>
<dbReference type="KEGG" id="woc:BA177_07510"/>
<dbReference type="GO" id="GO:0008270">
    <property type="term" value="F:zinc ion binding"/>
    <property type="evidence" value="ECO:0007669"/>
    <property type="project" value="UniProtKB-UniRule"/>
</dbReference>
<evidence type="ECO:0000256" key="1">
    <source>
        <dbReference type="ARBA" id="ARBA00005130"/>
    </source>
</evidence>
<dbReference type="EMBL" id="CP016268">
    <property type="protein sequence ID" value="ANO51073.1"/>
    <property type="molecule type" value="Genomic_DNA"/>
</dbReference>
<dbReference type="InterPro" id="IPR050072">
    <property type="entry name" value="Peptidase_M20A"/>
</dbReference>
<comment type="function">
    <text evidence="15">Catalyzes the hydrolysis of N-succinyl-L,L-diaminopimelic acid (SDAP), forming succinate and LL-2,6-diaminopimelate (DAP), an intermediate involved in the bacterial biosynthesis of lysine and meso-diaminopimelic acid, an essential component of bacterial cell walls.</text>
</comment>
<dbReference type="PANTHER" id="PTHR43808">
    <property type="entry name" value="ACETYLORNITHINE DEACETYLASE"/>
    <property type="match status" value="1"/>
</dbReference>
<dbReference type="InterPro" id="IPR011650">
    <property type="entry name" value="Peptidase_M20_dimer"/>
</dbReference>
<dbReference type="GO" id="GO:0050897">
    <property type="term" value="F:cobalt ion binding"/>
    <property type="evidence" value="ECO:0007669"/>
    <property type="project" value="UniProtKB-UniRule"/>
</dbReference>
<dbReference type="NCBIfam" id="TIGR01246">
    <property type="entry name" value="dapE_proteo"/>
    <property type="match status" value="1"/>
</dbReference>
<keyword evidence="11 15" id="KW-0457">Lysine biosynthesis</keyword>
<keyword evidence="9 15" id="KW-0862">Zinc</keyword>
<dbReference type="NCBIfam" id="NF009557">
    <property type="entry name" value="PRK13009.1"/>
    <property type="match status" value="1"/>
</dbReference>
<evidence type="ECO:0000313" key="18">
    <source>
        <dbReference type="Proteomes" id="UP000092695"/>
    </source>
</evidence>
<name>A0A193LF29_9GAMM</name>
<dbReference type="RefSeq" id="WP_068614957.1">
    <property type="nucleotide sequence ID" value="NZ_CP016268.1"/>
</dbReference>
<evidence type="ECO:0000256" key="4">
    <source>
        <dbReference type="ARBA" id="ARBA00011921"/>
    </source>
</evidence>
<feature type="binding site" evidence="15">
    <location>
        <position position="174"/>
    </location>
    <ligand>
        <name>Zn(2+)</name>
        <dbReference type="ChEBI" id="CHEBI:29105"/>
        <label>1</label>
    </ligand>
</feature>
<dbReference type="GO" id="GO:0008777">
    <property type="term" value="F:acetylornithine deacetylase activity"/>
    <property type="evidence" value="ECO:0007669"/>
    <property type="project" value="TreeGrafter"/>
</dbReference>
<evidence type="ECO:0000256" key="11">
    <source>
        <dbReference type="ARBA" id="ARBA00023154"/>
    </source>
</evidence>
<evidence type="ECO:0000256" key="15">
    <source>
        <dbReference type="HAMAP-Rule" id="MF_01690"/>
    </source>
</evidence>
<dbReference type="SUPFAM" id="SSF55031">
    <property type="entry name" value="Bacterial exopeptidase dimerisation domain"/>
    <property type="match status" value="1"/>
</dbReference>
<comment type="pathway">
    <text evidence="1 15">Amino-acid biosynthesis; L-lysine biosynthesis via DAP pathway; LL-2,6-diaminopimelate from (S)-tetrahydrodipicolinate (succinylase route): step 3/3.</text>
</comment>
<dbReference type="STRING" id="1548547.BA177_07510"/>
<feature type="binding site" evidence="15">
    <location>
        <position position="146"/>
    </location>
    <ligand>
        <name>Zn(2+)</name>
        <dbReference type="ChEBI" id="CHEBI:29105"/>
        <label>2</label>
    </ligand>
</feature>
<dbReference type="GO" id="GO:0009089">
    <property type="term" value="P:lysine biosynthetic process via diaminopimelate"/>
    <property type="evidence" value="ECO:0007669"/>
    <property type="project" value="UniProtKB-UniRule"/>
</dbReference>
<evidence type="ECO:0000313" key="17">
    <source>
        <dbReference type="EMBL" id="ANO51073.1"/>
    </source>
</evidence>
<keyword evidence="12 15" id="KW-0170">Cobalt</keyword>
<keyword evidence="8 15" id="KW-0378">Hydrolase</keyword>
<comment type="subunit">
    <text evidence="3 15">Homodimer.</text>
</comment>
<evidence type="ECO:0000256" key="14">
    <source>
        <dbReference type="ARBA" id="ARBA00051301"/>
    </source>
</evidence>
<dbReference type="InterPro" id="IPR036264">
    <property type="entry name" value="Bact_exopeptidase_dim_dom"/>
</dbReference>
<keyword evidence="6 15" id="KW-0028">Amino-acid biosynthesis</keyword>
<sequence length="390" mass="41935">MNPAQPHTPCPASDPTVTLLWDLLQRASVTPDDAGCQELLAARLSAAGFSCESMPFAEVSNLWARRGDSGPLLCFAGHTDVVPPGDDSQWLSDPFVPEIRDGNLYARGAADMKCGLAAMIVAIEQFVAAHPEHAGSIAMLITSDEEGPARNGTLKVVETLSARGESIDWCVLGEPSSLNTLGDTVRNGRRGSLSGILTVHGVQGHVAYPQLADNPIRRFAPVLAELHNTVWDEGNAHFPPTSFQVVKLEAGAGAVNVTPSSLSARFNFRYSTEWTFQSLQDRVEEIFSRYDIDYDLKWHLSGEPFLTAPGKLTDAVSAAIEEVTGTVTELSTGGGTSDGRFISPAGADVVELGVVNDSIHKVNEHVRLADLPELTAIYRRVIERLLLPEA</sequence>
<dbReference type="GO" id="GO:0006526">
    <property type="term" value="P:L-arginine biosynthetic process"/>
    <property type="evidence" value="ECO:0007669"/>
    <property type="project" value="TreeGrafter"/>
</dbReference>
<comment type="catalytic activity">
    <reaction evidence="14 15">
        <text>N-succinyl-(2S,6S)-2,6-diaminopimelate + H2O = (2S,6S)-2,6-diaminopimelate + succinate</text>
        <dbReference type="Rhea" id="RHEA:22608"/>
        <dbReference type="ChEBI" id="CHEBI:15377"/>
        <dbReference type="ChEBI" id="CHEBI:30031"/>
        <dbReference type="ChEBI" id="CHEBI:57609"/>
        <dbReference type="ChEBI" id="CHEBI:58087"/>
        <dbReference type="EC" id="3.5.1.18"/>
    </reaction>
</comment>
<feature type="domain" description="Peptidase M20 dimerisation" evidence="16">
    <location>
        <begin position="187"/>
        <end position="291"/>
    </location>
</feature>
<keyword evidence="18" id="KW-1185">Reference proteome</keyword>
<proteinExistence type="inferred from homology"/>
<evidence type="ECO:0000256" key="13">
    <source>
        <dbReference type="ARBA" id="ARBA00031891"/>
    </source>
</evidence>
<protein>
    <recommendedName>
        <fullName evidence="5 15">Succinyl-diaminopimelate desuccinylase</fullName>
        <shortName evidence="15">SDAP desuccinylase</shortName>
        <ecNumber evidence="4 15">3.5.1.18</ecNumber>
    </recommendedName>
    <alternativeName>
        <fullName evidence="13 15">N-succinyl-LL-2,6-diaminoheptanedioate amidohydrolase</fullName>
    </alternativeName>
</protein>
<evidence type="ECO:0000259" key="16">
    <source>
        <dbReference type="Pfam" id="PF07687"/>
    </source>
</evidence>
<dbReference type="SUPFAM" id="SSF53187">
    <property type="entry name" value="Zn-dependent exopeptidases"/>
    <property type="match status" value="1"/>
</dbReference>
<dbReference type="Gene3D" id="3.30.70.360">
    <property type="match status" value="1"/>
</dbReference>